<evidence type="ECO:0000313" key="1">
    <source>
        <dbReference type="EMBL" id="RVW53669.1"/>
    </source>
</evidence>
<comment type="caution">
    <text evidence="1">The sequence shown here is derived from an EMBL/GenBank/DDBJ whole genome shotgun (WGS) entry which is preliminary data.</text>
</comment>
<gene>
    <name evidence="1" type="primary">ELI5_3</name>
    <name evidence="1" type="ORF">CK203_069045</name>
</gene>
<dbReference type="EMBL" id="QGNW01001142">
    <property type="protein sequence ID" value="RVW53669.1"/>
    <property type="molecule type" value="Genomic_DNA"/>
</dbReference>
<evidence type="ECO:0000313" key="2">
    <source>
        <dbReference type="Proteomes" id="UP000288805"/>
    </source>
</evidence>
<dbReference type="AlphaFoldDB" id="A0A438F0Y6"/>
<protein>
    <submittedName>
        <fullName evidence="1">Tyrosine decarboxylase 1</fullName>
    </submittedName>
</protein>
<organism evidence="1 2">
    <name type="scientific">Vitis vinifera</name>
    <name type="common">Grape</name>
    <dbReference type="NCBI Taxonomy" id="29760"/>
    <lineage>
        <taxon>Eukaryota</taxon>
        <taxon>Viridiplantae</taxon>
        <taxon>Streptophyta</taxon>
        <taxon>Embryophyta</taxon>
        <taxon>Tracheophyta</taxon>
        <taxon>Spermatophyta</taxon>
        <taxon>Magnoliopsida</taxon>
        <taxon>eudicotyledons</taxon>
        <taxon>Gunneridae</taxon>
        <taxon>Pentapetalae</taxon>
        <taxon>rosids</taxon>
        <taxon>Vitales</taxon>
        <taxon>Vitaceae</taxon>
        <taxon>Viteae</taxon>
        <taxon>Vitis</taxon>
    </lineage>
</organism>
<accession>A0A438F0Y6</accession>
<proteinExistence type="predicted"/>
<sequence>MRKWRSSIGIPAAFSIGICMAQVVMIYYECQLPETGISWFVIFDLSYSIVWQELFENDRNALVQALSTNPVFLKNKASDANMVVDYKDWQVPLGRRFR</sequence>
<name>A0A438F0Y6_VITVI</name>
<reference evidence="1 2" key="1">
    <citation type="journal article" date="2018" name="PLoS Genet.">
        <title>Population sequencing reveals clonal diversity and ancestral inbreeding in the grapevine cultivar Chardonnay.</title>
        <authorList>
            <person name="Roach M.J."/>
            <person name="Johnson D.L."/>
            <person name="Bohlmann J."/>
            <person name="van Vuuren H.J."/>
            <person name="Jones S.J."/>
            <person name="Pretorius I.S."/>
            <person name="Schmidt S.A."/>
            <person name="Borneman A.R."/>
        </authorList>
    </citation>
    <scope>NUCLEOTIDE SEQUENCE [LARGE SCALE GENOMIC DNA]</scope>
    <source>
        <strain evidence="2">cv. Chardonnay</strain>
        <tissue evidence="1">Leaf</tissue>
    </source>
</reference>
<dbReference type="Proteomes" id="UP000288805">
    <property type="component" value="Unassembled WGS sequence"/>
</dbReference>
<dbReference type="InterPro" id="IPR015421">
    <property type="entry name" value="PyrdxlP-dep_Trfase_major"/>
</dbReference>
<dbReference type="Gene3D" id="3.40.640.10">
    <property type="entry name" value="Type I PLP-dependent aspartate aminotransferase-like (Major domain)"/>
    <property type="match status" value="1"/>
</dbReference>